<dbReference type="Proteomes" id="UP001229421">
    <property type="component" value="Unassembled WGS sequence"/>
</dbReference>
<dbReference type="PANTHER" id="PTHR31920">
    <property type="entry name" value="B3 DOMAIN-CONTAINING"/>
    <property type="match status" value="1"/>
</dbReference>
<sequence length="420" mass="47550">MEINPGFFKVIRYTTRDHLAIPNRWLNKRYKEEDFPYGTVCLRDDKHVWKVKVGRNNDGDLSITKCWLNIVEAYGMQPTTLIHFQSFDDQTKTFKFQVFNNPFAGRSFHYIMIHNIPTCVLNKHFVKAYLGNLHAGDFITVKLNEYDSYRVQLAESQAGLMFGEGWEDISRVCCFIFSSLLFFTFVEDGLLELRVYDATGLQVLIPPQHEVTQDQPSDAAAASGASVQSRSSIQAEEGLTFKMKSENARLDGNETSIPAEFSVLNGKYAWKIDVSEYNTDHGSVTYGIIKYSNDLIITTELDDRFADDKAADTPSANQHSINEVDQQTPSLNMTEKTSVMDENSTPKVTVDKAFGKRINVGDTSDFSSPDRFSIKRNLKEIYDVDEFENGSSSKAKSSDGLPEDQSGKFKLLIPKLEKMD</sequence>
<keyword evidence="9" id="KW-1185">Reference proteome</keyword>
<keyword evidence="5" id="KW-0539">Nucleus</keyword>
<dbReference type="PANTHER" id="PTHR31920:SF132">
    <property type="entry name" value="TF-B3 DOMAIN-CONTAINING PROTEIN"/>
    <property type="match status" value="1"/>
</dbReference>
<feature type="compositionally biased region" description="Polar residues" evidence="6">
    <location>
        <begin position="314"/>
        <end position="344"/>
    </location>
</feature>
<dbReference type="GO" id="GO:0003677">
    <property type="term" value="F:DNA binding"/>
    <property type="evidence" value="ECO:0007669"/>
    <property type="project" value="UniProtKB-KW"/>
</dbReference>
<reference evidence="7" key="1">
    <citation type="journal article" date="2023" name="bioRxiv">
        <title>Improved chromosome-level genome assembly for marigold (Tagetes erecta).</title>
        <authorList>
            <person name="Jiang F."/>
            <person name="Yuan L."/>
            <person name="Wang S."/>
            <person name="Wang H."/>
            <person name="Xu D."/>
            <person name="Wang A."/>
            <person name="Fan W."/>
        </authorList>
    </citation>
    <scope>NUCLEOTIDE SEQUENCE</scope>
    <source>
        <strain evidence="7">WSJ</strain>
        <tissue evidence="7">Leaf</tissue>
    </source>
</reference>
<keyword evidence="3" id="KW-0238">DNA-binding</keyword>
<keyword evidence="2" id="KW-0805">Transcription regulation</keyword>
<dbReference type="InterPro" id="IPR015300">
    <property type="entry name" value="DNA-bd_pseudobarrel_sf"/>
</dbReference>
<organism evidence="7 9">
    <name type="scientific">Tagetes erecta</name>
    <name type="common">African marigold</name>
    <dbReference type="NCBI Taxonomy" id="13708"/>
    <lineage>
        <taxon>Eukaryota</taxon>
        <taxon>Viridiplantae</taxon>
        <taxon>Streptophyta</taxon>
        <taxon>Embryophyta</taxon>
        <taxon>Tracheophyta</taxon>
        <taxon>Spermatophyta</taxon>
        <taxon>Magnoliopsida</taxon>
        <taxon>eudicotyledons</taxon>
        <taxon>Gunneridae</taxon>
        <taxon>Pentapetalae</taxon>
        <taxon>asterids</taxon>
        <taxon>campanulids</taxon>
        <taxon>Asterales</taxon>
        <taxon>Asteraceae</taxon>
        <taxon>Asteroideae</taxon>
        <taxon>Heliantheae alliance</taxon>
        <taxon>Tageteae</taxon>
        <taxon>Tagetes</taxon>
    </lineage>
</organism>
<gene>
    <name evidence="7" type="ORF">QVD17_00365</name>
    <name evidence="8" type="ORF">QVD17_00913</name>
</gene>
<proteinExistence type="predicted"/>
<dbReference type="AlphaFoldDB" id="A0AAD8L4F8"/>
<keyword evidence="4" id="KW-0804">Transcription</keyword>
<dbReference type="GO" id="GO:0005634">
    <property type="term" value="C:nucleus"/>
    <property type="evidence" value="ECO:0007669"/>
    <property type="project" value="UniProtKB-SubCell"/>
</dbReference>
<feature type="region of interest" description="Disordered" evidence="6">
    <location>
        <begin position="214"/>
        <end position="233"/>
    </location>
</feature>
<comment type="subcellular location">
    <subcellularLocation>
        <location evidence="1">Nucleus</location>
    </subcellularLocation>
</comment>
<dbReference type="InterPro" id="IPR050655">
    <property type="entry name" value="Plant_B3_domain"/>
</dbReference>
<evidence type="ECO:0000256" key="4">
    <source>
        <dbReference type="ARBA" id="ARBA00023163"/>
    </source>
</evidence>
<evidence type="ECO:0000256" key="1">
    <source>
        <dbReference type="ARBA" id="ARBA00004123"/>
    </source>
</evidence>
<feature type="region of interest" description="Disordered" evidence="6">
    <location>
        <begin position="385"/>
        <end position="420"/>
    </location>
</feature>
<evidence type="ECO:0008006" key="10">
    <source>
        <dbReference type="Google" id="ProtNLM"/>
    </source>
</evidence>
<accession>A0AAD8L4F8</accession>
<evidence type="ECO:0000313" key="7">
    <source>
        <dbReference type="EMBL" id="KAK1434617.1"/>
    </source>
</evidence>
<evidence type="ECO:0000256" key="6">
    <source>
        <dbReference type="SAM" id="MobiDB-lite"/>
    </source>
</evidence>
<evidence type="ECO:0000256" key="2">
    <source>
        <dbReference type="ARBA" id="ARBA00023015"/>
    </source>
</evidence>
<dbReference type="SUPFAM" id="SSF101936">
    <property type="entry name" value="DNA-binding pseudobarrel domain"/>
    <property type="match status" value="2"/>
</dbReference>
<evidence type="ECO:0000256" key="3">
    <source>
        <dbReference type="ARBA" id="ARBA00023125"/>
    </source>
</evidence>
<comment type="caution">
    <text evidence="7">The sequence shown here is derived from an EMBL/GenBank/DDBJ whole genome shotgun (WGS) entry which is preliminary data.</text>
</comment>
<dbReference type="EMBL" id="JAUHHV010000001">
    <property type="protein sequence ID" value="KAK1434617.1"/>
    <property type="molecule type" value="Genomic_DNA"/>
</dbReference>
<name>A0AAD8L4F8_TARER</name>
<dbReference type="EMBL" id="JAUHHV010000001">
    <property type="protein sequence ID" value="KAK1435153.1"/>
    <property type="molecule type" value="Genomic_DNA"/>
</dbReference>
<evidence type="ECO:0000256" key="5">
    <source>
        <dbReference type="ARBA" id="ARBA00023242"/>
    </source>
</evidence>
<feature type="region of interest" description="Disordered" evidence="6">
    <location>
        <begin position="309"/>
        <end position="344"/>
    </location>
</feature>
<protein>
    <recommendedName>
        <fullName evidence="10">TF-B3 domain-containing protein</fullName>
    </recommendedName>
</protein>
<dbReference type="Gene3D" id="2.40.330.10">
    <property type="entry name" value="DNA-binding pseudobarrel domain"/>
    <property type="match status" value="1"/>
</dbReference>
<evidence type="ECO:0000313" key="9">
    <source>
        <dbReference type="Proteomes" id="UP001229421"/>
    </source>
</evidence>
<evidence type="ECO:0000313" key="8">
    <source>
        <dbReference type="EMBL" id="KAK1435153.1"/>
    </source>
</evidence>